<protein>
    <submittedName>
        <fullName evidence="10">Capsular polysaccharide biosynthesis protein</fullName>
    </submittedName>
</protein>
<dbReference type="AlphaFoldDB" id="A0A6N7XIV5"/>
<comment type="similarity">
    <text evidence="2">Belongs to the CpsC/CapA family.</text>
</comment>
<dbReference type="InterPro" id="IPR003856">
    <property type="entry name" value="LPS_length_determ_N"/>
</dbReference>
<feature type="compositionally biased region" description="Basic residues" evidence="7">
    <location>
        <begin position="250"/>
        <end position="267"/>
    </location>
</feature>
<keyword evidence="6 8" id="KW-0472">Membrane</keyword>
<dbReference type="GO" id="GO:0004713">
    <property type="term" value="F:protein tyrosine kinase activity"/>
    <property type="evidence" value="ECO:0007669"/>
    <property type="project" value="TreeGrafter"/>
</dbReference>
<feature type="transmembrane region" description="Helical" evidence="8">
    <location>
        <begin position="190"/>
        <end position="210"/>
    </location>
</feature>
<keyword evidence="3" id="KW-1003">Cell membrane</keyword>
<gene>
    <name evidence="10" type="ORF">FYJ65_05920</name>
</gene>
<dbReference type="Proteomes" id="UP000469424">
    <property type="component" value="Unassembled WGS sequence"/>
</dbReference>
<keyword evidence="4 8" id="KW-0812">Transmembrane</keyword>
<dbReference type="GO" id="GO:0005886">
    <property type="term" value="C:plasma membrane"/>
    <property type="evidence" value="ECO:0007669"/>
    <property type="project" value="UniProtKB-SubCell"/>
</dbReference>
<evidence type="ECO:0000256" key="7">
    <source>
        <dbReference type="SAM" id="MobiDB-lite"/>
    </source>
</evidence>
<reference evidence="10 11" key="1">
    <citation type="submission" date="2019-08" db="EMBL/GenBank/DDBJ databases">
        <title>In-depth cultivation of the pig gut microbiome towards novel bacterial diversity and tailored functional studies.</title>
        <authorList>
            <person name="Wylensek D."/>
            <person name="Hitch T.C.A."/>
            <person name="Clavel T."/>
        </authorList>
    </citation>
    <scope>NUCLEOTIDE SEQUENCE [LARGE SCALE GENOMIC DNA]</scope>
    <source>
        <strain evidence="10 11">WCA-MUC-591-APC-4B</strain>
    </source>
</reference>
<comment type="caution">
    <text evidence="10">The sequence shown here is derived from an EMBL/GenBank/DDBJ whole genome shotgun (WGS) entry which is preliminary data.</text>
</comment>
<evidence type="ECO:0000256" key="5">
    <source>
        <dbReference type="ARBA" id="ARBA00022989"/>
    </source>
</evidence>
<keyword evidence="11" id="KW-1185">Reference proteome</keyword>
<evidence type="ECO:0000256" key="2">
    <source>
        <dbReference type="ARBA" id="ARBA00006683"/>
    </source>
</evidence>
<sequence>MTEKTIAESSRRGNEVREDEIDLLMLASHFLEHAKFIIVSLFIGAFLFGAVSMFLIHPKYESTAKLYIISASKGSIVDLTDLNVGTTLTADYEELIISEPVAEQVIKNLKLKETPEKLLKKISISNPQDTRVLYITATTESPSESMKLANEFMDVSLKYLPDTMSTNPPNVAQRAKMPDKKSGPSNSRNTLIGALLGFILACGILTVQYLKDDTIHSAEEFENYFGIMPIASIPEGSGDLFDKEEEGKKREKRKGRKRRSKKNGGAR</sequence>
<evidence type="ECO:0000313" key="11">
    <source>
        <dbReference type="Proteomes" id="UP000469424"/>
    </source>
</evidence>
<keyword evidence="5 8" id="KW-1133">Transmembrane helix</keyword>
<accession>A0A6N7XIV5</accession>
<evidence type="ECO:0000313" key="10">
    <source>
        <dbReference type="EMBL" id="MST70874.1"/>
    </source>
</evidence>
<comment type="subcellular location">
    <subcellularLocation>
        <location evidence="1">Cell membrane</location>
        <topology evidence="1">Multi-pass membrane protein</topology>
    </subcellularLocation>
</comment>
<evidence type="ECO:0000256" key="3">
    <source>
        <dbReference type="ARBA" id="ARBA00022475"/>
    </source>
</evidence>
<feature type="region of interest" description="Disordered" evidence="7">
    <location>
        <begin position="164"/>
        <end position="186"/>
    </location>
</feature>
<evidence type="ECO:0000259" key="9">
    <source>
        <dbReference type="Pfam" id="PF02706"/>
    </source>
</evidence>
<evidence type="ECO:0000256" key="4">
    <source>
        <dbReference type="ARBA" id="ARBA00022692"/>
    </source>
</evidence>
<name>A0A6N7XIV5_9FIRM</name>
<feature type="region of interest" description="Disordered" evidence="7">
    <location>
        <begin position="234"/>
        <end position="267"/>
    </location>
</feature>
<feature type="domain" description="Polysaccharide chain length determinant N-terminal" evidence="9">
    <location>
        <begin position="19"/>
        <end position="109"/>
    </location>
</feature>
<dbReference type="InterPro" id="IPR050445">
    <property type="entry name" value="Bact_polysacc_biosynth/exp"/>
</dbReference>
<evidence type="ECO:0000256" key="6">
    <source>
        <dbReference type="ARBA" id="ARBA00023136"/>
    </source>
</evidence>
<dbReference type="PANTHER" id="PTHR32309:SF13">
    <property type="entry name" value="FERRIC ENTEROBACTIN TRANSPORT PROTEIN FEPE"/>
    <property type="match status" value="1"/>
</dbReference>
<dbReference type="PANTHER" id="PTHR32309">
    <property type="entry name" value="TYROSINE-PROTEIN KINASE"/>
    <property type="match status" value="1"/>
</dbReference>
<dbReference type="RefSeq" id="WP_154554439.1">
    <property type="nucleotide sequence ID" value="NZ_VUNA01000010.1"/>
</dbReference>
<dbReference type="EMBL" id="VUNA01000010">
    <property type="protein sequence ID" value="MST70874.1"/>
    <property type="molecule type" value="Genomic_DNA"/>
</dbReference>
<dbReference type="Pfam" id="PF02706">
    <property type="entry name" value="Wzz"/>
    <property type="match status" value="1"/>
</dbReference>
<evidence type="ECO:0000256" key="1">
    <source>
        <dbReference type="ARBA" id="ARBA00004651"/>
    </source>
</evidence>
<proteinExistence type="inferred from homology"/>
<organism evidence="10 11">
    <name type="scientific">Mogibacterium kristiansenii</name>
    <dbReference type="NCBI Taxonomy" id="2606708"/>
    <lineage>
        <taxon>Bacteria</taxon>
        <taxon>Bacillati</taxon>
        <taxon>Bacillota</taxon>
        <taxon>Clostridia</taxon>
        <taxon>Peptostreptococcales</taxon>
        <taxon>Anaerovoracaceae</taxon>
        <taxon>Mogibacterium</taxon>
    </lineage>
</organism>
<feature type="transmembrane region" description="Helical" evidence="8">
    <location>
        <begin position="36"/>
        <end position="56"/>
    </location>
</feature>
<evidence type="ECO:0000256" key="8">
    <source>
        <dbReference type="SAM" id="Phobius"/>
    </source>
</evidence>